<dbReference type="InterPro" id="IPR000390">
    <property type="entry name" value="Small_drug/metabolite_transptr"/>
</dbReference>
<dbReference type="AlphaFoldDB" id="A0A1L3MTM3"/>
<keyword evidence="4 7" id="KW-0812">Transmembrane</keyword>
<feature type="transmembrane region" description="Helical" evidence="8">
    <location>
        <begin position="57"/>
        <end position="78"/>
    </location>
</feature>
<evidence type="ECO:0000256" key="4">
    <source>
        <dbReference type="ARBA" id="ARBA00022692"/>
    </source>
</evidence>
<sequence length="104" mass="11224">MAYLLLFLSISLEVFGSTMLKLSEGFKKIWPTIGVILGYGLAFYFLSITLKSLPLGIVYATWSGVGTILTVGVGVVLFKDKVNRKGFIGIGLLVIGLTLINVSH</sequence>
<evidence type="ECO:0000313" key="9">
    <source>
        <dbReference type="EMBL" id="APH05683.1"/>
    </source>
</evidence>
<keyword evidence="2" id="KW-0813">Transport</keyword>
<dbReference type="InterPro" id="IPR045324">
    <property type="entry name" value="Small_multidrug_res"/>
</dbReference>
<dbReference type="GO" id="GO:0005886">
    <property type="term" value="C:plasma membrane"/>
    <property type="evidence" value="ECO:0007669"/>
    <property type="project" value="UniProtKB-SubCell"/>
</dbReference>
<dbReference type="FunFam" id="1.10.3730.20:FF:000001">
    <property type="entry name" value="Quaternary ammonium compound resistance transporter SugE"/>
    <property type="match status" value="1"/>
</dbReference>
<evidence type="ECO:0000256" key="8">
    <source>
        <dbReference type="SAM" id="Phobius"/>
    </source>
</evidence>
<dbReference type="EMBL" id="CP016020">
    <property type="protein sequence ID" value="APH05683.1"/>
    <property type="molecule type" value="Genomic_DNA"/>
</dbReference>
<dbReference type="Gene3D" id="1.10.3730.20">
    <property type="match status" value="1"/>
</dbReference>
<dbReference type="InterPro" id="IPR037185">
    <property type="entry name" value="EmrE-like"/>
</dbReference>
<dbReference type="STRING" id="1547283.A9C19_13510"/>
<comment type="similarity">
    <text evidence="7">Belongs to the drug/metabolite transporter (DMT) superfamily. Small multidrug resistance (SMR) (TC 2.A.7.1) family.</text>
</comment>
<evidence type="ECO:0000256" key="2">
    <source>
        <dbReference type="ARBA" id="ARBA00022448"/>
    </source>
</evidence>
<evidence type="ECO:0000256" key="3">
    <source>
        <dbReference type="ARBA" id="ARBA00022475"/>
    </source>
</evidence>
<evidence type="ECO:0000313" key="10">
    <source>
        <dbReference type="Proteomes" id="UP000181936"/>
    </source>
</evidence>
<protein>
    <submittedName>
        <fullName evidence="9">Transporter</fullName>
    </submittedName>
</protein>
<reference evidence="9 10" key="1">
    <citation type="journal article" date="2016" name="Sci. Rep.">
        <title>Complete genome sequence and transcriptomic analysis of a novel marine strain Bacillus weihaiensis reveals the mechanism of brown algae degradation.</title>
        <authorList>
            <person name="Zhu Y."/>
            <person name="Chen P."/>
            <person name="Bao Y."/>
            <person name="Men Y."/>
            <person name="Zeng Y."/>
            <person name="Yang J."/>
            <person name="Sun J."/>
            <person name="Sun Y."/>
        </authorList>
    </citation>
    <scope>NUCLEOTIDE SEQUENCE [LARGE SCALE GENOMIC DNA]</scope>
    <source>
        <strain evidence="9 10">Alg07</strain>
    </source>
</reference>
<dbReference type="RefSeq" id="WP_072580476.1">
    <property type="nucleotide sequence ID" value="NZ_CP016020.1"/>
</dbReference>
<accession>A0A1L3MTM3</accession>
<keyword evidence="3" id="KW-1003">Cell membrane</keyword>
<keyword evidence="10" id="KW-1185">Reference proteome</keyword>
<proteinExistence type="inferred from homology"/>
<dbReference type="Pfam" id="PF00893">
    <property type="entry name" value="Multi_Drug_Res"/>
    <property type="match status" value="1"/>
</dbReference>
<keyword evidence="6 8" id="KW-0472">Membrane</keyword>
<evidence type="ECO:0000256" key="5">
    <source>
        <dbReference type="ARBA" id="ARBA00022989"/>
    </source>
</evidence>
<evidence type="ECO:0000256" key="1">
    <source>
        <dbReference type="ARBA" id="ARBA00004651"/>
    </source>
</evidence>
<keyword evidence="5 8" id="KW-1133">Transmembrane helix</keyword>
<name>A0A1L3MTM3_9BACI</name>
<dbReference type="PANTHER" id="PTHR30561">
    <property type="entry name" value="SMR FAMILY PROTON-DEPENDENT DRUG EFFLUX TRANSPORTER SUGE"/>
    <property type="match status" value="1"/>
</dbReference>
<dbReference type="PANTHER" id="PTHR30561:SF1">
    <property type="entry name" value="MULTIDRUG TRANSPORTER EMRE"/>
    <property type="match status" value="1"/>
</dbReference>
<dbReference type="Proteomes" id="UP000181936">
    <property type="component" value="Chromosome"/>
</dbReference>
<organism evidence="9 10">
    <name type="scientific">Bacillus weihaiensis</name>
    <dbReference type="NCBI Taxonomy" id="1547283"/>
    <lineage>
        <taxon>Bacteria</taxon>
        <taxon>Bacillati</taxon>
        <taxon>Bacillota</taxon>
        <taxon>Bacilli</taxon>
        <taxon>Bacillales</taxon>
        <taxon>Bacillaceae</taxon>
        <taxon>Bacillus</taxon>
    </lineage>
</organism>
<gene>
    <name evidence="9" type="ORF">A9C19_13510</name>
</gene>
<dbReference type="KEGG" id="bwh:A9C19_13510"/>
<feature type="transmembrane region" description="Helical" evidence="8">
    <location>
        <begin position="32"/>
        <end position="50"/>
    </location>
</feature>
<dbReference type="SUPFAM" id="SSF103481">
    <property type="entry name" value="Multidrug resistance efflux transporter EmrE"/>
    <property type="match status" value="1"/>
</dbReference>
<feature type="transmembrane region" description="Helical" evidence="8">
    <location>
        <begin position="84"/>
        <end position="102"/>
    </location>
</feature>
<comment type="subcellular location">
    <subcellularLocation>
        <location evidence="1 7">Cell membrane</location>
        <topology evidence="1 7">Multi-pass membrane protein</topology>
    </subcellularLocation>
</comment>
<evidence type="ECO:0000256" key="6">
    <source>
        <dbReference type="ARBA" id="ARBA00023136"/>
    </source>
</evidence>
<evidence type="ECO:0000256" key="7">
    <source>
        <dbReference type="RuleBase" id="RU003942"/>
    </source>
</evidence>
<dbReference type="GO" id="GO:0022857">
    <property type="term" value="F:transmembrane transporter activity"/>
    <property type="evidence" value="ECO:0007669"/>
    <property type="project" value="InterPro"/>
</dbReference>